<gene>
    <name evidence="2" type="ORF">DES53_11699</name>
</gene>
<comment type="caution">
    <text evidence="2">The sequence shown here is derived from an EMBL/GenBank/DDBJ whole genome shotgun (WGS) entry which is preliminary data.</text>
</comment>
<evidence type="ECO:0000313" key="2">
    <source>
        <dbReference type="EMBL" id="RBP36660.1"/>
    </source>
</evidence>
<dbReference type="InterPro" id="IPR036291">
    <property type="entry name" value="NAD(P)-bd_dom_sf"/>
</dbReference>
<dbReference type="EMBL" id="QNRR01000016">
    <property type="protein sequence ID" value="RBP36660.1"/>
    <property type="molecule type" value="Genomic_DNA"/>
</dbReference>
<name>A0A366H3U0_9BACT</name>
<dbReference type="OrthoDB" id="9779041at2"/>
<dbReference type="NCBIfam" id="TIGR02622">
    <property type="entry name" value="CDP_4_6_dhtase"/>
    <property type="match status" value="1"/>
</dbReference>
<dbReference type="Gene3D" id="3.40.50.720">
    <property type="entry name" value="NAD(P)-binding Rossmann-like Domain"/>
    <property type="match status" value="1"/>
</dbReference>
<sequence>MVAPFGQIYQGKRVLVTGHTGFKGGWLSLWLRALGAEVSGYALAPEPGESLFALIPPETFKHSRIADLRDAEAMKKAIADSNPDIIFHLAAQPIVGISYRAPMDTFTTNAVGTAVLLEAMREANSPAAAVIVTSDKCYRNDNTGRPFQESDPLGGHDVYSMSKAATELVVSAWHSSFFAHSKTLGPLATGRAGNVIGGGDYAEDRIVPDAVRAFVNQKPLVLRRPQATRPWQHVLESVSGYLALGQRLLTSGDRARLLNFNFGPDFEAERSVQELMDCWLTTWPDAMQVHSEPQPAYGEATRLSLDHGLAVQELGWKPVWDFRHTVAHTAAWYRERHERRADAAGMLTFTLDQINTYTRDAALTGVSWAQ</sequence>
<reference evidence="2 3" key="1">
    <citation type="submission" date="2018-06" db="EMBL/GenBank/DDBJ databases">
        <title>Genomic Encyclopedia of Type Strains, Phase IV (KMG-IV): sequencing the most valuable type-strain genomes for metagenomic binning, comparative biology and taxonomic classification.</title>
        <authorList>
            <person name="Goeker M."/>
        </authorList>
    </citation>
    <scope>NUCLEOTIDE SEQUENCE [LARGE SCALE GENOMIC DNA]</scope>
    <source>
        <strain evidence="2 3">DSM 25532</strain>
    </source>
</reference>
<organism evidence="2 3">
    <name type="scientific">Roseimicrobium gellanilyticum</name>
    <dbReference type="NCBI Taxonomy" id="748857"/>
    <lineage>
        <taxon>Bacteria</taxon>
        <taxon>Pseudomonadati</taxon>
        <taxon>Verrucomicrobiota</taxon>
        <taxon>Verrucomicrobiia</taxon>
        <taxon>Verrucomicrobiales</taxon>
        <taxon>Verrucomicrobiaceae</taxon>
        <taxon>Roseimicrobium</taxon>
    </lineage>
</organism>
<dbReference type="AlphaFoldDB" id="A0A366H3U0"/>
<accession>A0A366H3U0</accession>
<dbReference type="Proteomes" id="UP000253426">
    <property type="component" value="Unassembled WGS sequence"/>
</dbReference>
<dbReference type="Gene3D" id="3.90.25.10">
    <property type="entry name" value="UDP-galactose 4-epimerase, domain 1"/>
    <property type="match status" value="1"/>
</dbReference>
<dbReference type="SUPFAM" id="SSF51735">
    <property type="entry name" value="NAD(P)-binding Rossmann-fold domains"/>
    <property type="match status" value="1"/>
</dbReference>
<dbReference type="InterPro" id="IPR016040">
    <property type="entry name" value="NAD(P)-bd_dom"/>
</dbReference>
<dbReference type="RefSeq" id="WP_147263702.1">
    <property type="nucleotide sequence ID" value="NZ_QNRR01000016.1"/>
</dbReference>
<protein>
    <submittedName>
        <fullName evidence="2">CDP-glucose 4,6-dehydratase</fullName>
    </submittedName>
</protein>
<proteinExistence type="predicted"/>
<evidence type="ECO:0000259" key="1">
    <source>
        <dbReference type="Pfam" id="PF16363"/>
    </source>
</evidence>
<dbReference type="InterPro" id="IPR013445">
    <property type="entry name" value="CDP_4_6_deHydtase"/>
</dbReference>
<dbReference type="Pfam" id="PF16363">
    <property type="entry name" value="GDP_Man_Dehyd"/>
    <property type="match status" value="1"/>
</dbReference>
<dbReference type="PANTHER" id="PTHR43000">
    <property type="entry name" value="DTDP-D-GLUCOSE 4,6-DEHYDRATASE-RELATED"/>
    <property type="match status" value="1"/>
</dbReference>
<keyword evidence="3" id="KW-1185">Reference proteome</keyword>
<feature type="domain" description="NAD(P)-binding" evidence="1">
    <location>
        <begin position="15"/>
        <end position="328"/>
    </location>
</feature>
<evidence type="ECO:0000313" key="3">
    <source>
        <dbReference type="Proteomes" id="UP000253426"/>
    </source>
</evidence>